<dbReference type="Gene3D" id="3.40.630.30">
    <property type="match status" value="1"/>
</dbReference>
<dbReference type="Proteomes" id="UP001165085">
    <property type="component" value="Unassembled WGS sequence"/>
</dbReference>
<feature type="chain" id="PRO_5040883468" evidence="1">
    <location>
        <begin position="39"/>
        <end position="478"/>
    </location>
</feature>
<dbReference type="Pfam" id="PF04339">
    <property type="entry name" value="FemAB_like"/>
    <property type="match status" value="1"/>
</dbReference>
<accession>A0A9W7B8D2</accession>
<gene>
    <name evidence="2" type="ORF">TrST_g11677</name>
</gene>
<keyword evidence="3" id="KW-1185">Reference proteome</keyword>
<dbReference type="AlphaFoldDB" id="A0A9W7B8D2"/>
<dbReference type="SUPFAM" id="SSF55729">
    <property type="entry name" value="Acyl-CoA N-acyltransferases (Nat)"/>
    <property type="match status" value="1"/>
</dbReference>
<sequence>MTSTTIKFTPSRLHFLHRTFLFVLLLLLLLLSLSPVHPLKYHINIHSSAASIGRDSWNSVLRPADATFSKYDFVHLLEDAGCAVSGTGWTAVHLSVEEFNTSSFVSSSPIDPINSPPRFDPPNPIAIVPCYVKAHSFGEFIFDNSWADAAESNGIQYYPKLLSAIPFTPAMSRKVMIRPGVSAQEESAIRKDVAEYLKLIAKNTNLSSVHMNFASDEEIEDLVAPHTPRNLLQQTFKPPPDAYCRRSSLQWHFTNKASCGNKFTDFDDYLSSFRSKRRISIKRERRIVREEGKIRIDAIEGERIRDVPGIAETVYQLYRTTVDKMAPWGRLYLNEEFFERLIKSDLVDSIVLVVARSADCGDEVKAADEIIAGTFNIVDKIAGVFYGRYWGTFEDIKYLHFNVCYYSAIEYCIKTGLHRMEPGAGGGEYKFLRGFDPEIINSAHYVAHPGLRNAIVNFVEEERQGISDEREELLPRNL</sequence>
<reference evidence="3" key="1">
    <citation type="journal article" date="2023" name="Commun. Biol.">
        <title>Genome analysis of Parmales, the sister group of diatoms, reveals the evolutionary specialization of diatoms from phago-mixotrophs to photoautotrophs.</title>
        <authorList>
            <person name="Ban H."/>
            <person name="Sato S."/>
            <person name="Yoshikawa S."/>
            <person name="Yamada K."/>
            <person name="Nakamura Y."/>
            <person name="Ichinomiya M."/>
            <person name="Sato N."/>
            <person name="Blanc-Mathieu R."/>
            <person name="Endo H."/>
            <person name="Kuwata A."/>
            <person name="Ogata H."/>
        </authorList>
    </citation>
    <scope>NUCLEOTIDE SEQUENCE [LARGE SCALE GENOMIC DNA]</scope>
    <source>
        <strain evidence="3">NIES 3701</strain>
    </source>
</reference>
<dbReference type="PANTHER" id="PTHR47017">
    <property type="entry name" value="ACYL-COA"/>
    <property type="match status" value="1"/>
</dbReference>
<dbReference type="InterPro" id="IPR007434">
    <property type="entry name" value="FemAB-like"/>
</dbReference>
<comment type="caution">
    <text evidence="2">The sequence shown here is derived from an EMBL/GenBank/DDBJ whole genome shotgun (WGS) entry which is preliminary data.</text>
</comment>
<evidence type="ECO:0000313" key="3">
    <source>
        <dbReference type="Proteomes" id="UP001165085"/>
    </source>
</evidence>
<evidence type="ECO:0000256" key="1">
    <source>
        <dbReference type="SAM" id="SignalP"/>
    </source>
</evidence>
<feature type="signal peptide" evidence="1">
    <location>
        <begin position="1"/>
        <end position="38"/>
    </location>
</feature>
<name>A0A9W7B8D2_9STRA</name>
<organism evidence="2 3">
    <name type="scientific">Triparma strigata</name>
    <dbReference type="NCBI Taxonomy" id="1606541"/>
    <lineage>
        <taxon>Eukaryota</taxon>
        <taxon>Sar</taxon>
        <taxon>Stramenopiles</taxon>
        <taxon>Ochrophyta</taxon>
        <taxon>Bolidophyceae</taxon>
        <taxon>Parmales</taxon>
        <taxon>Triparmaceae</taxon>
        <taxon>Triparma</taxon>
    </lineage>
</organism>
<evidence type="ECO:0000313" key="2">
    <source>
        <dbReference type="EMBL" id="GMH82193.1"/>
    </source>
</evidence>
<proteinExistence type="predicted"/>
<dbReference type="InterPro" id="IPR016181">
    <property type="entry name" value="Acyl_CoA_acyltransferase"/>
</dbReference>
<dbReference type="OrthoDB" id="1946at2759"/>
<keyword evidence="1" id="KW-0732">Signal</keyword>
<dbReference type="PANTHER" id="PTHR47017:SF1">
    <property type="entry name" value="ACYL-COA"/>
    <property type="match status" value="1"/>
</dbReference>
<protein>
    <submittedName>
        <fullName evidence="2">Uncharacterized protein</fullName>
    </submittedName>
</protein>
<dbReference type="EMBL" id="BRXY01000266">
    <property type="protein sequence ID" value="GMH82193.1"/>
    <property type="molecule type" value="Genomic_DNA"/>
</dbReference>